<dbReference type="AlphaFoldDB" id="A0A409YJA2"/>
<dbReference type="EMBL" id="NHYE01000781">
    <property type="protein sequence ID" value="PPR03070.1"/>
    <property type="molecule type" value="Genomic_DNA"/>
</dbReference>
<gene>
    <name evidence="2" type="ORF">CVT26_004566</name>
</gene>
<sequence>MPSKLLVDVFPLVGLNPMQDVYGCKDAADLEAQGFRVILTGGSQVAYTWATCSCHASRALLPFNPLPPPCQHGPDKAHAPTPTAPPVSPGTKRLSTPPNLKSLAFLHHSAEPHSALLQNSRFLG</sequence>
<dbReference type="Proteomes" id="UP000284706">
    <property type="component" value="Unassembled WGS sequence"/>
</dbReference>
<reference evidence="2 3" key="1">
    <citation type="journal article" date="2018" name="Evol. Lett.">
        <title>Horizontal gene cluster transfer increased hallucinogenic mushroom diversity.</title>
        <authorList>
            <person name="Reynolds H.T."/>
            <person name="Vijayakumar V."/>
            <person name="Gluck-Thaler E."/>
            <person name="Korotkin H.B."/>
            <person name="Matheny P.B."/>
            <person name="Slot J.C."/>
        </authorList>
    </citation>
    <scope>NUCLEOTIDE SEQUENCE [LARGE SCALE GENOMIC DNA]</scope>
    <source>
        <strain evidence="2 3">SRW20</strain>
    </source>
</reference>
<protein>
    <submittedName>
        <fullName evidence="2">Uncharacterized protein</fullName>
    </submittedName>
</protein>
<evidence type="ECO:0000313" key="2">
    <source>
        <dbReference type="EMBL" id="PPR03070.1"/>
    </source>
</evidence>
<comment type="caution">
    <text evidence="2">The sequence shown here is derived from an EMBL/GenBank/DDBJ whole genome shotgun (WGS) entry which is preliminary data.</text>
</comment>
<evidence type="ECO:0000313" key="3">
    <source>
        <dbReference type="Proteomes" id="UP000284706"/>
    </source>
</evidence>
<feature type="region of interest" description="Disordered" evidence="1">
    <location>
        <begin position="67"/>
        <end position="98"/>
    </location>
</feature>
<accession>A0A409YJA2</accession>
<name>A0A409YJA2_9AGAR</name>
<dbReference type="InParanoid" id="A0A409YJA2"/>
<proteinExistence type="predicted"/>
<organism evidence="2 3">
    <name type="scientific">Gymnopilus dilepis</name>
    <dbReference type="NCBI Taxonomy" id="231916"/>
    <lineage>
        <taxon>Eukaryota</taxon>
        <taxon>Fungi</taxon>
        <taxon>Dikarya</taxon>
        <taxon>Basidiomycota</taxon>
        <taxon>Agaricomycotina</taxon>
        <taxon>Agaricomycetes</taxon>
        <taxon>Agaricomycetidae</taxon>
        <taxon>Agaricales</taxon>
        <taxon>Agaricineae</taxon>
        <taxon>Hymenogastraceae</taxon>
        <taxon>Gymnopilus</taxon>
    </lineage>
</organism>
<keyword evidence="3" id="KW-1185">Reference proteome</keyword>
<evidence type="ECO:0000256" key="1">
    <source>
        <dbReference type="SAM" id="MobiDB-lite"/>
    </source>
</evidence>